<proteinExistence type="predicted"/>
<evidence type="ECO:0000313" key="7">
    <source>
        <dbReference type="EMBL" id="QDU62473.1"/>
    </source>
</evidence>
<feature type="domain" description="Protein kinase" evidence="6">
    <location>
        <begin position="17"/>
        <end position="303"/>
    </location>
</feature>
<dbReference type="GO" id="GO:0005524">
    <property type="term" value="F:ATP binding"/>
    <property type="evidence" value="ECO:0007669"/>
    <property type="project" value="UniProtKB-KW"/>
</dbReference>
<keyword evidence="4" id="KW-0067">ATP-binding</keyword>
<dbReference type="PANTHER" id="PTHR43289:SF6">
    <property type="entry name" value="SERINE_THREONINE-PROTEIN KINASE NEKL-3"/>
    <property type="match status" value="1"/>
</dbReference>
<feature type="transmembrane region" description="Helical" evidence="5">
    <location>
        <begin position="328"/>
        <end position="352"/>
    </location>
</feature>
<dbReference type="Gene3D" id="3.30.200.20">
    <property type="entry name" value="Phosphorylase Kinase, domain 1"/>
    <property type="match status" value="1"/>
</dbReference>
<accession>A0A518B668</accession>
<dbReference type="SMART" id="SM00220">
    <property type="entry name" value="S_TKc"/>
    <property type="match status" value="1"/>
</dbReference>
<keyword evidence="8" id="KW-1185">Reference proteome</keyword>
<keyword evidence="5" id="KW-0472">Membrane</keyword>
<evidence type="ECO:0000256" key="2">
    <source>
        <dbReference type="ARBA" id="ARBA00022741"/>
    </source>
</evidence>
<sequence>MSTGYHQDVSAVGRISYRLRRIQGEGGLGQVWLAQDDELRRDVAIKVIRPEGRHFPENNERFLREVRITGLLQHPNIIPIYHAGKDENSGDVFYAMPFVAGRSLAQVISECYADGKQPTPTEFLHLVNIFVDVCDAVGYAHSRRILHRDLKPDNIMVGEFGEVMVLDWGLAKLLDEDDDASSWISTASNVVVSRETSVIGSPSYMAPEQAGQTDLIDERSDVFGLGAILYTILTGEQPRVPRQMEMARQLYERVRNHPIPKVSEVNPKAPPALAAISAKATAHDIDERYEDCNLLIQDISRWMAGEPVEVYKEPWRLRLKRWLLRHRLLTSSIAGAAVLFALAAGVLMTYSWSVSKMVEHEIVAQVQRQAALQANTIQDRVLRREADASYLAQLPTIQKLIAARKANNDADEKKLTQSLASLFTTFLRANTAYGQIVLATPDSQGEYIVNASQNESDSWRVESSTNGTIDNINIRSAIRDASFFDPEEFRFFEVGIVDDGKRAVSLMLGVAVRDNETGEPFGALLLRTDYRYLFRFQSDTPNTDEVICLSNRWGQYLIQARSITGEIDHPMAPLSIQNEYPKIAGFFSSNQKSPQELFVDEGDNPRVFVCRRIPFPLGDTQENLVLVVTRSLRDAWNRSVWSNNWVVLVTIVMIITSLAVILVLMRALLRDRLMPTS</sequence>
<evidence type="ECO:0000313" key="8">
    <source>
        <dbReference type="Proteomes" id="UP000317093"/>
    </source>
</evidence>
<keyword evidence="5" id="KW-0812">Transmembrane</keyword>
<dbReference type="GO" id="GO:0004674">
    <property type="term" value="F:protein serine/threonine kinase activity"/>
    <property type="evidence" value="ECO:0007669"/>
    <property type="project" value="UniProtKB-EC"/>
</dbReference>
<evidence type="ECO:0000256" key="4">
    <source>
        <dbReference type="ARBA" id="ARBA00022840"/>
    </source>
</evidence>
<dbReference type="PANTHER" id="PTHR43289">
    <property type="entry name" value="MITOGEN-ACTIVATED PROTEIN KINASE KINASE KINASE 20-RELATED"/>
    <property type="match status" value="1"/>
</dbReference>
<dbReference type="KEGG" id="knv:Pan216_33400"/>
<dbReference type="SUPFAM" id="SSF103190">
    <property type="entry name" value="Sensory domain-like"/>
    <property type="match status" value="1"/>
</dbReference>
<organism evidence="7 8">
    <name type="scientific">Kolteria novifilia</name>
    <dbReference type="NCBI Taxonomy" id="2527975"/>
    <lineage>
        <taxon>Bacteria</taxon>
        <taxon>Pseudomonadati</taxon>
        <taxon>Planctomycetota</taxon>
        <taxon>Planctomycetia</taxon>
        <taxon>Kolteriales</taxon>
        <taxon>Kolteriaceae</taxon>
        <taxon>Kolteria</taxon>
    </lineage>
</organism>
<dbReference type="PROSITE" id="PS00108">
    <property type="entry name" value="PROTEIN_KINASE_ST"/>
    <property type="match status" value="1"/>
</dbReference>
<name>A0A518B668_9BACT</name>
<evidence type="ECO:0000256" key="3">
    <source>
        <dbReference type="ARBA" id="ARBA00022777"/>
    </source>
</evidence>
<dbReference type="AlphaFoldDB" id="A0A518B668"/>
<dbReference type="Gene3D" id="1.10.510.10">
    <property type="entry name" value="Transferase(Phosphotransferase) domain 1"/>
    <property type="match status" value="1"/>
</dbReference>
<keyword evidence="5" id="KW-1133">Transmembrane helix</keyword>
<dbReference type="EC" id="2.7.11.1" evidence="7"/>
<gene>
    <name evidence="7" type="primary">pknD_20</name>
    <name evidence="7" type="ORF">Pan216_33400</name>
</gene>
<dbReference type="SUPFAM" id="SSF56112">
    <property type="entry name" value="Protein kinase-like (PK-like)"/>
    <property type="match status" value="1"/>
</dbReference>
<dbReference type="CDD" id="cd14014">
    <property type="entry name" value="STKc_PknB_like"/>
    <property type="match status" value="1"/>
</dbReference>
<dbReference type="Pfam" id="PF00069">
    <property type="entry name" value="Pkinase"/>
    <property type="match status" value="1"/>
</dbReference>
<dbReference type="InterPro" id="IPR000719">
    <property type="entry name" value="Prot_kinase_dom"/>
</dbReference>
<dbReference type="Proteomes" id="UP000317093">
    <property type="component" value="Chromosome"/>
</dbReference>
<reference evidence="7 8" key="1">
    <citation type="submission" date="2019-02" db="EMBL/GenBank/DDBJ databases">
        <title>Deep-cultivation of Planctomycetes and their phenomic and genomic characterization uncovers novel biology.</title>
        <authorList>
            <person name="Wiegand S."/>
            <person name="Jogler M."/>
            <person name="Boedeker C."/>
            <person name="Pinto D."/>
            <person name="Vollmers J."/>
            <person name="Rivas-Marin E."/>
            <person name="Kohn T."/>
            <person name="Peeters S.H."/>
            <person name="Heuer A."/>
            <person name="Rast P."/>
            <person name="Oberbeckmann S."/>
            <person name="Bunk B."/>
            <person name="Jeske O."/>
            <person name="Meyerdierks A."/>
            <person name="Storesund J.E."/>
            <person name="Kallscheuer N."/>
            <person name="Luecker S."/>
            <person name="Lage O.M."/>
            <person name="Pohl T."/>
            <person name="Merkel B.J."/>
            <person name="Hornburger P."/>
            <person name="Mueller R.-W."/>
            <person name="Bruemmer F."/>
            <person name="Labrenz M."/>
            <person name="Spormann A.M."/>
            <person name="Op den Camp H."/>
            <person name="Overmann J."/>
            <person name="Amann R."/>
            <person name="Jetten M.S.M."/>
            <person name="Mascher T."/>
            <person name="Medema M.H."/>
            <person name="Devos D.P."/>
            <person name="Kaster A.-K."/>
            <person name="Ovreas L."/>
            <person name="Rohde M."/>
            <person name="Galperin M.Y."/>
            <person name="Jogler C."/>
        </authorList>
    </citation>
    <scope>NUCLEOTIDE SEQUENCE [LARGE SCALE GENOMIC DNA]</scope>
    <source>
        <strain evidence="7 8">Pan216</strain>
    </source>
</reference>
<dbReference type="InterPro" id="IPR011009">
    <property type="entry name" value="Kinase-like_dom_sf"/>
</dbReference>
<evidence type="ECO:0000256" key="5">
    <source>
        <dbReference type="SAM" id="Phobius"/>
    </source>
</evidence>
<dbReference type="InterPro" id="IPR029151">
    <property type="entry name" value="Sensor-like_sf"/>
</dbReference>
<dbReference type="PROSITE" id="PS50011">
    <property type="entry name" value="PROTEIN_KINASE_DOM"/>
    <property type="match status" value="1"/>
</dbReference>
<protein>
    <submittedName>
        <fullName evidence="7">Serine/threonine-protein kinase PknD</fullName>
        <ecNumber evidence="7">2.7.11.1</ecNumber>
    </submittedName>
</protein>
<keyword evidence="2" id="KW-0547">Nucleotide-binding</keyword>
<feature type="transmembrane region" description="Helical" evidence="5">
    <location>
        <begin position="645"/>
        <end position="669"/>
    </location>
</feature>
<dbReference type="OrthoDB" id="9788659at2"/>
<keyword evidence="3 7" id="KW-0418">Kinase</keyword>
<evidence type="ECO:0000259" key="6">
    <source>
        <dbReference type="PROSITE" id="PS50011"/>
    </source>
</evidence>
<keyword evidence="1 7" id="KW-0808">Transferase</keyword>
<dbReference type="EMBL" id="CP036279">
    <property type="protein sequence ID" value="QDU62473.1"/>
    <property type="molecule type" value="Genomic_DNA"/>
</dbReference>
<dbReference type="InterPro" id="IPR008271">
    <property type="entry name" value="Ser/Thr_kinase_AS"/>
</dbReference>
<dbReference type="RefSeq" id="WP_145259253.1">
    <property type="nucleotide sequence ID" value="NZ_CP036279.1"/>
</dbReference>
<evidence type="ECO:0000256" key="1">
    <source>
        <dbReference type="ARBA" id="ARBA00022679"/>
    </source>
</evidence>